<dbReference type="EMBL" id="JANBPG010003463">
    <property type="protein sequence ID" value="KAJ1880931.1"/>
    <property type="molecule type" value="Genomic_DNA"/>
</dbReference>
<keyword evidence="2" id="KW-1185">Reference proteome</keyword>
<protein>
    <submittedName>
        <fullName evidence="1">Uncharacterized protein</fullName>
    </submittedName>
</protein>
<dbReference type="Proteomes" id="UP001150581">
    <property type="component" value="Unassembled WGS sequence"/>
</dbReference>
<reference evidence="1" key="1">
    <citation type="submission" date="2022-07" db="EMBL/GenBank/DDBJ databases">
        <title>Phylogenomic reconstructions and comparative analyses of Kickxellomycotina fungi.</title>
        <authorList>
            <person name="Reynolds N.K."/>
            <person name="Stajich J.E."/>
            <person name="Barry K."/>
            <person name="Grigoriev I.V."/>
            <person name="Crous P."/>
            <person name="Smith M.E."/>
        </authorList>
    </citation>
    <scope>NUCLEOTIDE SEQUENCE</scope>
    <source>
        <strain evidence="1">Benny 63K</strain>
    </source>
</reference>
<name>A0ACC1I008_9FUNG</name>
<feature type="non-terminal residue" evidence="1">
    <location>
        <position position="1"/>
    </location>
</feature>
<comment type="caution">
    <text evidence="1">The sequence shown here is derived from an EMBL/GenBank/DDBJ whole genome shotgun (WGS) entry which is preliminary data.</text>
</comment>
<evidence type="ECO:0000313" key="1">
    <source>
        <dbReference type="EMBL" id="KAJ1880931.1"/>
    </source>
</evidence>
<evidence type="ECO:0000313" key="2">
    <source>
        <dbReference type="Proteomes" id="UP001150581"/>
    </source>
</evidence>
<proteinExistence type="predicted"/>
<accession>A0ACC1I008</accession>
<sequence length="129" mass="13903">RLCQYLSDALMDMRFLLTNAHKLPHEIMAEVNAIANVLTSTKLLSSSASTKPSPSPSPSPSSKNNVVAESNDANDSRFRDTCNPHAEATNTMVDGLGQLPSNEVICALGIRLSRFVRESLSWALPSTSS</sequence>
<gene>
    <name evidence="1" type="ORF">LPJ66_011408</name>
</gene>
<organism evidence="1 2">
    <name type="scientific">Kickxella alabastrina</name>
    <dbReference type="NCBI Taxonomy" id="61397"/>
    <lineage>
        <taxon>Eukaryota</taxon>
        <taxon>Fungi</taxon>
        <taxon>Fungi incertae sedis</taxon>
        <taxon>Zoopagomycota</taxon>
        <taxon>Kickxellomycotina</taxon>
        <taxon>Kickxellomycetes</taxon>
        <taxon>Kickxellales</taxon>
        <taxon>Kickxellaceae</taxon>
        <taxon>Kickxella</taxon>
    </lineage>
</organism>